<dbReference type="Proteomes" id="UP000184275">
    <property type="component" value="Unassembled WGS sequence"/>
</dbReference>
<keyword evidence="2" id="KW-1185">Reference proteome</keyword>
<evidence type="ECO:0000313" key="2">
    <source>
        <dbReference type="Proteomes" id="UP000184275"/>
    </source>
</evidence>
<reference evidence="2" key="1">
    <citation type="submission" date="2016-11" db="EMBL/GenBank/DDBJ databases">
        <authorList>
            <person name="Varghese N."/>
            <person name="Submissions S."/>
        </authorList>
    </citation>
    <scope>NUCLEOTIDE SEQUENCE [LARGE SCALE GENOMIC DNA]</scope>
    <source>
        <strain evidence="2">UWOS</strain>
    </source>
</reference>
<name>A0A1M6W0N3_9BACT</name>
<dbReference type="RefSeq" id="WP_073305035.1">
    <property type="nucleotide sequence ID" value="NZ_FRAW01000021.1"/>
</dbReference>
<evidence type="ECO:0000313" key="1">
    <source>
        <dbReference type="EMBL" id="SHK87243.1"/>
    </source>
</evidence>
<gene>
    <name evidence="1" type="ORF">SAMN05720469_12139</name>
</gene>
<proteinExistence type="predicted"/>
<dbReference type="Pfam" id="PF14386">
    <property type="entry name" value="DUF4417"/>
    <property type="match status" value="1"/>
</dbReference>
<evidence type="ECO:0008006" key="3">
    <source>
        <dbReference type="Google" id="ProtNLM"/>
    </source>
</evidence>
<sequence length="206" mass="24474">MKSKSFRNQQRFLRNSFDGEGRWGIPIVKKQVVDLTNQRFISFNSTRNNEAPMFRDFAVHFFVDDNRFEIVYNQPERNLDKLRQYKLLLTPDFSQYAEMQPWRRIESTGKSRWCGAYWQHEGMIVIPTISWSTPESFDYSFDGIEEKSYVAIGMIGCKHSKKNYMKGFDAMCERISPECIICIGKPFHEMETQPLHVVSYTDTWRF</sequence>
<protein>
    <recommendedName>
        <fullName evidence="3">DUF4417 domain-containing protein</fullName>
    </recommendedName>
</protein>
<organism evidence="1 2">
    <name type="scientific">Fibrobacter intestinalis</name>
    <dbReference type="NCBI Taxonomy" id="28122"/>
    <lineage>
        <taxon>Bacteria</taxon>
        <taxon>Pseudomonadati</taxon>
        <taxon>Fibrobacterota</taxon>
        <taxon>Fibrobacteria</taxon>
        <taxon>Fibrobacterales</taxon>
        <taxon>Fibrobacteraceae</taxon>
        <taxon>Fibrobacter</taxon>
    </lineage>
</organism>
<dbReference type="EMBL" id="FRAW01000021">
    <property type="protein sequence ID" value="SHK87243.1"/>
    <property type="molecule type" value="Genomic_DNA"/>
</dbReference>
<accession>A0A1M6W0N3</accession>
<dbReference type="InterPro" id="IPR025530">
    <property type="entry name" value="DUF4417"/>
</dbReference>
<dbReference type="AlphaFoldDB" id="A0A1M6W0N3"/>